<dbReference type="AlphaFoldDB" id="A0A935KD38"/>
<name>A0A935KD38_9RHOO</name>
<dbReference type="Proteomes" id="UP000739411">
    <property type="component" value="Unassembled WGS sequence"/>
</dbReference>
<sequence>MFNENEVWWAMGVLALLFPSDSTTVLAHGYRHGKRMLSATSTAVTDFND</sequence>
<evidence type="ECO:0000313" key="1">
    <source>
        <dbReference type="EMBL" id="MBK7417240.1"/>
    </source>
</evidence>
<protein>
    <submittedName>
        <fullName evidence="1">Uncharacterized protein</fullName>
    </submittedName>
</protein>
<evidence type="ECO:0000313" key="2">
    <source>
        <dbReference type="Proteomes" id="UP000739411"/>
    </source>
</evidence>
<proteinExistence type="predicted"/>
<organism evidence="1 2">
    <name type="scientific">Candidatus Dechloromonas phosphorivorans</name>
    <dbReference type="NCBI Taxonomy" id="2899244"/>
    <lineage>
        <taxon>Bacteria</taxon>
        <taxon>Pseudomonadati</taxon>
        <taxon>Pseudomonadota</taxon>
        <taxon>Betaproteobacteria</taxon>
        <taxon>Rhodocyclales</taxon>
        <taxon>Azonexaceae</taxon>
        <taxon>Dechloromonas</taxon>
    </lineage>
</organism>
<dbReference type="EMBL" id="JADJMS010000048">
    <property type="protein sequence ID" value="MBK7417240.1"/>
    <property type="molecule type" value="Genomic_DNA"/>
</dbReference>
<comment type="caution">
    <text evidence="1">The sequence shown here is derived from an EMBL/GenBank/DDBJ whole genome shotgun (WGS) entry which is preliminary data.</text>
</comment>
<gene>
    <name evidence="1" type="ORF">IPJ38_21205</name>
</gene>
<accession>A0A935KD38</accession>
<reference evidence="1 2" key="1">
    <citation type="submission" date="2020-10" db="EMBL/GenBank/DDBJ databases">
        <title>Connecting structure to function with the recovery of over 1000 high-quality activated sludge metagenome-assembled genomes encoding full-length rRNA genes using long-read sequencing.</title>
        <authorList>
            <person name="Singleton C.M."/>
            <person name="Petriglieri F."/>
            <person name="Kristensen J.M."/>
            <person name="Kirkegaard R.H."/>
            <person name="Michaelsen T.Y."/>
            <person name="Andersen M.H."/>
            <person name="Karst S.M."/>
            <person name="Dueholm M.S."/>
            <person name="Nielsen P.H."/>
            <person name="Albertsen M."/>
        </authorList>
    </citation>
    <scope>NUCLEOTIDE SEQUENCE [LARGE SCALE GENOMIC DNA]</scope>
    <source>
        <strain evidence="1">EsbW_18-Q3-R4-48_BATAC.463</strain>
    </source>
</reference>